<name>A0ABN9VN56_9DINO</name>
<feature type="compositionally biased region" description="Low complexity" evidence="1">
    <location>
        <begin position="559"/>
        <end position="569"/>
    </location>
</feature>
<comment type="caution">
    <text evidence="3">The sequence shown here is derived from an EMBL/GenBank/DDBJ whole genome shotgun (WGS) entry which is preliminary data.</text>
</comment>
<gene>
    <name evidence="3" type="ORF">PCOR1329_LOCUS58728</name>
</gene>
<dbReference type="InterPro" id="IPR005062">
    <property type="entry name" value="SAC3/GANP/THP3_conserved"/>
</dbReference>
<dbReference type="Pfam" id="PF03399">
    <property type="entry name" value="SAC3_GANP"/>
    <property type="match status" value="1"/>
</dbReference>
<keyword evidence="4" id="KW-1185">Reference proteome</keyword>
<feature type="domain" description="SAC3/GANP/THP3 conserved" evidence="2">
    <location>
        <begin position="116"/>
        <end position="451"/>
    </location>
</feature>
<dbReference type="InterPro" id="IPR045107">
    <property type="entry name" value="SAC3/GANP/THP3"/>
</dbReference>
<evidence type="ECO:0000313" key="4">
    <source>
        <dbReference type="Proteomes" id="UP001189429"/>
    </source>
</evidence>
<evidence type="ECO:0000313" key="3">
    <source>
        <dbReference type="EMBL" id="CAK0873528.1"/>
    </source>
</evidence>
<dbReference type="Gene3D" id="1.25.40.990">
    <property type="match status" value="1"/>
</dbReference>
<evidence type="ECO:0000256" key="1">
    <source>
        <dbReference type="SAM" id="MobiDB-lite"/>
    </source>
</evidence>
<organism evidence="3 4">
    <name type="scientific">Prorocentrum cordatum</name>
    <dbReference type="NCBI Taxonomy" id="2364126"/>
    <lineage>
        <taxon>Eukaryota</taxon>
        <taxon>Sar</taxon>
        <taxon>Alveolata</taxon>
        <taxon>Dinophyceae</taxon>
        <taxon>Prorocentrales</taxon>
        <taxon>Prorocentraceae</taxon>
        <taxon>Prorocentrum</taxon>
    </lineage>
</organism>
<feature type="compositionally biased region" description="Low complexity" evidence="1">
    <location>
        <begin position="576"/>
        <end position="593"/>
    </location>
</feature>
<feature type="region of interest" description="Disordered" evidence="1">
    <location>
        <begin position="529"/>
        <end position="593"/>
    </location>
</feature>
<evidence type="ECO:0000259" key="2">
    <source>
        <dbReference type="Pfam" id="PF03399"/>
    </source>
</evidence>
<feature type="compositionally biased region" description="Basic residues" evidence="1">
    <location>
        <begin position="536"/>
        <end position="548"/>
    </location>
</feature>
<dbReference type="Proteomes" id="UP001189429">
    <property type="component" value="Unassembled WGS sequence"/>
</dbReference>
<dbReference type="PANTHER" id="PTHR12436:SF3">
    <property type="entry name" value="GERMINAL-CENTER ASSOCIATED NUCLEAR PROTEIN"/>
    <property type="match status" value="1"/>
</dbReference>
<dbReference type="PANTHER" id="PTHR12436">
    <property type="entry name" value="80 KDA MCM3-ASSOCIATED PROTEIN"/>
    <property type="match status" value="1"/>
</dbReference>
<dbReference type="EMBL" id="CAUYUJ010017290">
    <property type="protein sequence ID" value="CAK0873528.1"/>
    <property type="molecule type" value="Genomic_DNA"/>
</dbReference>
<protein>
    <recommendedName>
        <fullName evidence="2">SAC3/GANP/THP3 conserved domain-containing protein</fullName>
    </recommendedName>
</protein>
<reference evidence="3" key="1">
    <citation type="submission" date="2023-10" db="EMBL/GenBank/DDBJ databases">
        <authorList>
            <person name="Chen Y."/>
            <person name="Shah S."/>
            <person name="Dougan E. K."/>
            <person name="Thang M."/>
            <person name="Chan C."/>
        </authorList>
    </citation>
    <scope>NUCLEOTIDE SEQUENCE [LARGE SCALE GENOMIC DNA]</scope>
</reference>
<proteinExistence type="predicted"/>
<accession>A0ABN9VN56</accession>
<sequence>MSMQDYRGNTKELADELQRAHNVSGKRFRALFNQTLNQYAQWFYTAGGGARGAAQFGRAQPLAPGPLSNDEHHMRAARADRFKTHLDKAAVAMVSFNDGENAMVNGGPITGQLDEMCSRHEAKEREMTRQLDKFEWKQGTDPKHPEVNLALATRKYQRSSADKAYKSSETRTLAALWRTMQFLMTQILDFDTKPKPQFAVQRVPYIQCYSYLRDRTRAIRVELHLQQPRSTTQRTFLESHECCLRFELLTIYLLTRDSAAASGDTTEKYDPKLGLKAISQTIEPLLNAYQAVKAKLLAKSILAEAMGGFGLDEGDGEEQEHCSSYEMAMHRYIILLLMSFSPEGIGAHLAKLDREVISHPLISFATQAYAAFQTEDFGRFLHFYREADFLTAVAMSGIADLARLRVLFMLFRTYPQPVGDRVPLSRLKTILACSTDAHLRQFLTHHGVAVEQGASGSHVVLPKKGTPQALSHPMLSGPNKLPEKCDFPKGRDSLLDAKYAALGLSRADVVFGLADPVVEAPAAEPELPAEELELRPRRRRRRRARRRGHADVAMPPTAGPAAEGAREAAGAGGGASAADRGGAPAEAAPDGAG</sequence>